<evidence type="ECO:0000259" key="2">
    <source>
        <dbReference type="Pfam" id="PF03772"/>
    </source>
</evidence>
<evidence type="ECO:0000256" key="1">
    <source>
        <dbReference type="SAM" id="Phobius"/>
    </source>
</evidence>
<evidence type="ECO:0000313" key="3">
    <source>
        <dbReference type="EMBL" id="SQC64335.1"/>
    </source>
</evidence>
<keyword evidence="1" id="KW-1133">Transmembrane helix</keyword>
<feature type="transmembrane region" description="Helical" evidence="1">
    <location>
        <begin position="53"/>
        <end position="75"/>
    </location>
</feature>
<proteinExistence type="predicted"/>
<dbReference type="AlphaFoldDB" id="A0A2X3H0T0"/>
<keyword evidence="3" id="KW-0378">Hydrolase</keyword>
<sequence>MWLCCLGAILVADPLAVLSQSLWLSAFAVAGLIFWFQWLPLPAGRWRWPWKTIIALVHLQAGVTLLLLPLQLFAIPWSQPDVDGG</sequence>
<evidence type="ECO:0000313" key="4">
    <source>
        <dbReference type="Proteomes" id="UP000251721"/>
    </source>
</evidence>
<gene>
    <name evidence="3" type="primary">ycaI_3</name>
    <name evidence="3" type="ORF">NCTC13465_06865</name>
</gene>
<dbReference type="GO" id="GO:0016787">
    <property type="term" value="F:hydrolase activity"/>
    <property type="evidence" value="ECO:0007669"/>
    <property type="project" value="UniProtKB-KW"/>
</dbReference>
<dbReference type="EMBL" id="UAWQ01000022">
    <property type="protein sequence ID" value="SQC64335.1"/>
    <property type="molecule type" value="Genomic_DNA"/>
</dbReference>
<reference evidence="3 4" key="1">
    <citation type="submission" date="2018-06" db="EMBL/GenBank/DDBJ databases">
        <authorList>
            <consortium name="Pathogen Informatics"/>
            <person name="Doyle S."/>
        </authorList>
    </citation>
    <scope>NUCLEOTIDE SEQUENCE [LARGE SCALE GENOMIC DNA]</scope>
    <source>
        <strain evidence="3 4">NCTC13465</strain>
    </source>
</reference>
<organism evidence="3 4">
    <name type="scientific">Klebsiella pneumoniae</name>
    <dbReference type="NCBI Taxonomy" id="573"/>
    <lineage>
        <taxon>Bacteria</taxon>
        <taxon>Pseudomonadati</taxon>
        <taxon>Pseudomonadota</taxon>
        <taxon>Gammaproteobacteria</taxon>
        <taxon>Enterobacterales</taxon>
        <taxon>Enterobacteriaceae</taxon>
        <taxon>Klebsiella/Raoultella group</taxon>
        <taxon>Klebsiella</taxon>
        <taxon>Klebsiella pneumoniae complex</taxon>
    </lineage>
</organism>
<feature type="transmembrane region" description="Helical" evidence="1">
    <location>
        <begin position="22"/>
        <end position="41"/>
    </location>
</feature>
<feature type="domain" description="ComEC/Rec2-related protein" evidence="2">
    <location>
        <begin position="2"/>
        <end position="75"/>
    </location>
</feature>
<name>A0A2X3H0T0_KLEPN</name>
<keyword evidence="1" id="KW-0472">Membrane</keyword>
<protein>
    <submittedName>
        <fullName evidence="3">Putative recombination protein with metallo-hydrolase domain</fullName>
    </submittedName>
</protein>
<keyword evidence="1" id="KW-0812">Transmembrane</keyword>
<dbReference type="Pfam" id="PF03772">
    <property type="entry name" value="Competence"/>
    <property type="match status" value="1"/>
</dbReference>
<dbReference type="NCBIfam" id="TIGR00360">
    <property type="entry name" value="ComEC_N-term"/>
    <property type="match status" value="1"/>
</dbReference>
<accession>A0A2X3H0T0</accession>
<dbReference type="InterPro" id="IPR004477">
    <property type="entry name" value="ComEC_N"/>
</dbReference>
<dbReference type="Proteomes" id="UP000251721">
    <property type="component" value="Unassembled WGS sequence"/>
</dbReference>